<accession>T1AF76</accession>
<dbReference type="PANTHER" id="PTHR31616:SF0">
    <property type="entry name" value="GLUCAN 1,4-ALPHA-GLUCOSIDASE"/>
    <property type="match status" value="1"/>
</dbReference>
<keyword evidence="2" id="KW-0326">Glycosidase</keyword>
<dbReference type="Gene3D" id="1.50.10.10">
    <property type="match status" value="1"/>
</dbReference>
<dbReference type="InterPro" id="IPR012341">
    <property type="entry name" value="6hp_glycosidase-like_sf"/>
</dbReference>
<dbReference type="EC" id="3.2.1.3" evidence="2"/>
<comment type="caution">
    <text evidence="2">The sequence shown here is derived from an EMBL/GenBank/DDBJ whole genome shotgun (WGS) entry which is preliminary data.</text>
</comment>
<proteinExistence type="predicted"/>
<dbReference type="EMBL" id="AUZX01007513">
    <property type="protein sequence ID" value="EQD59131.1"/>
    <property type="molecule type" value="Genomic_DNA"/>
</dbReference>
<reference evidence="2" key="1">
    <citation type="submission" date="2013-08" db="EMBL/GenBank/DDBJ databases">
        <authorList>
            <person name="Mendez C."/>
            <person name="Richter M."/>
            <person name="Ferrer M."/>
            <person name="Sanchez J."/>
        </authorList>
    </citation>
    <scope>NUCLEOTIDE SEQUENCE</scope>
</reference>
<dbReference type="InterPro" id="IPR011613">
    <property type="entry name" value="GH15-like"/>
</dbReference>
<dbReference type="GO" id="GO:0005975">
    <property type="term" value="P:carbohydrate metabolic process"/>
    <property type="evidence" value="ECO:0007669"/>
    <property type="project" value="InterPro"/>
</dbReference>
<name>T1AF76_9ZZZZ</name>
<evidence type="ECO:0000313" key="2">
    <source>
        <dbReference type="EMBL" id="EQD59131.1"/>
    </source>
</evidence>
<feature type="non-terminal residue" evidence="2">
    <location>
        <position position="156"/>
    </location>
</feature>
<dbReference type="InterPro" id="IPR008928">
    <property type="entry name" value="6-hairpin_glycosidase_sf"/>
</dbReference>
<dbReference type="AlphaFoldDB" id="T1AF76"/>
<dbReference type="GO" id="GO:0004339">
    <property type="term" value="F:glucan 1,4-alpha-glucosidase activity"/>
    <property type="evidence" value="ECO:0007669"/>
    <property type="project" value="UniProtKB-EC"/>
</dbReference>
<keyword evidence="2" id="KW-0378">Hydrolase</keyword>
<feature type="non-terminal residue" evidence="2">
    <location>
        <position position="1"/>
    </location>
</feature>
<reference evidence="2" key="2">
    <citation type="journal article" date="2014" name="ISME J.">
        <title>Microbial stratification in low pH oxic and suboxic macroscopic growths along an acid mine drainage.</title>
        <authorList>
            <person name="Mendez-Garcia C."/>
            <person name="Mesa V."/>
            <person name="Sprenger R.R."/>
            <person name="Richter M."/>
            <person name="Diez M.S."/>
            <person name="Solano J."/>
            <person name="Bargiela R."/>
            <person name="Golyshina O.V."/>
            <person name="Manteca A."/>
            <person name="Ramos J.L."/>
            <person name="Gallego J.R."/>
            <person name="Llorente I."/>
            <person name="Martins Dos Santos V.A."/>
            <person name="Jensen O.N."/>
            <person name="Pelaez A.I."/>
            <person name="Sanchez J."/>
            <person name="Ferrer M."/>
        </authorList>
    </citation>
    <scope>NUCLEOTIDE SEQUENCE</scope>
</reference>
<dbReference type="Pfam" id="PF00723">
    <property type="entry name" value="Glyco_hydro_15"/>
    <property type="match status" value="1"/>
</dbReference>
<organism evidence="2">
    <name type="scientific">mine drainage metagenome</name>
    <dbReference type="NCBI Taxonomy" id="410659"/>
    <lineage>
        <taxon>unclassified sequences</taxon>
        <taxon>metagenomes</taxon>
        <taxon>ecological metagenomes</taxon>
    </lineage>
</organism>
<evidence type="ECO:0000259" key="1">
    <source>
        <dbReference type="Pfam" id="PF00723"/>
    </source>
</evidence>
<dbReference type="PANTHER" id="PTHR31616">
    <property type="entry name" value="TREHALASE"/>
    <property type="match status" value="1"/>
</dbReference>
<feature type="domain" description="GH15-like" evidence="1">
    <location>
        <begin position="64"/>
        <end position="149"/>
    </location>
</feature>
<gene>
    <name evidence="2" type="ORF">B1A_10542</name>
</gene>
<protein>
    <submittedName>
        <fullName evidence="2">Glycoside hydrolase 15-related domain protein</fullName>
        <ecNumber evidence="2">3.2.1.3</ecNumber>
    </submittedName>
</protein>
<sequence length="156" mass="17769">SWTVRPGDGQFLEFGWGPRRPDLEPPERLKSRTIGFWRSWVAAGRSRSSRARDPERTLIERSELVLKLLSQATSGAFVAAPTTSLPEWPGGARNWDYRYVWIRDAAFSAQTLLSLGHIEEAHAYLRWITARLRESGPRPLRVLYAAHGDPDLTERS</sequence>
<dbReference type="SUPFAM" id="SSF48208">
    <property type="entry name" value="Six-hairpin glycosidases"/>
    <property type="match status" value="1"/>
</dbReference>